<dbReference type="EMBL" id="VNJI01000050">
    <property type="protein sequence ID" value="TVY06699.1"/>
    <property type="molecule type" value="Genomic_DNA"/>
</dbReference>
<reference evidence="1 2" key="1">
    <citation type="submission" date="2019-07" db="EMBL/GenBank/DDBJ databases">
        <authorList>
            <person name="Kim J."/>
        </authorList>
    </citation>
    <scope>NUCLEOTIDE SEQUENCE [LARGE SCALE GENOMIC DNA]</scope>
    <source>
        <strain evidence="1 2">JC52</strain>
    </source>
</reference>
<keyword evidence="2" id="KW-1185">Reference proteome</keyword>
<evidence type="ECO:0000313" key="1">
    <source>
        <dbReference type="EMBL" id="TVY06699.1"/>
    </source>
</evidence>
<comment type="caution">
    <text evidence="1">The sequence shown here is derived from an EMBL/GenBank/DDBJ whole genome shotgun (WGS) entry which is preliminary data.</text>
</comment>
<evidence type="ECO:0000313" key="2">
    <source>
        <dbReference type="Proteomes" id="UP000317036"/>
    </source>
</evidence>
<protein>
    <submittedName>
        <fullName evidence="1">YtxH domain-containing protein</fullName>
    </submittedName>
</protein>
<dbReference type="Pfam" id="PF12732">
    <property type="entry name" value="YtxH"/>
    <property type="match status" value="1"/>
</dbReference>
<sequence>MANKRGKDLLVGAVVGTVLGAVTALLFAPKSGRELRADISEGVQNISEKTQQIAGDVTEKSKQLATDVIEKTQAAAETIGRHTSEWAGKAKDAAVHVSNEVKSWRQKELAEDEVAVAEASVAATTVEQEEQ</sequence>
<dbReference type="OrthoDB" id="9810874at2"/>
<dbReference type="Proteomes" id="UP000317036">
    <property type="component" value="Unassembled WGS sequence"/>
</dbReference>
<name>A0A559K3J2_9BACL</name>
<dbReference type="InterPro" id="IPR024623">
    <property type="entry name" value="YtxH"/>
</dbReference>
<dbReference type="RefSeq" id="WP_144853396.1">
    <property type="nucleotide sequence ID" value="NZ_VNJI01000050.1"/>
</dbReference>
<organism evidence="1 2">
    <name type="scientific">Paenibacillus cremeus</name>
    <dbReference type="NCBI Taxonomy" id="2163881"/>
    <lineage>
        <taxon>Bacteria</taxon>
        <taxon>Bacillati</taxon>
        <taxon>Bacillota</taxon>
        <taxon>Bacilli</taxon>
        <taxon>Bacillales</taxon>
        <taxon>Paenibacillaceae</taxon>
        <taxon>Paenibacillus</taxon>
    </lineage>
</organism>
<dbReference type="AlphaFoldDB" id="A0A559K3J2"/>
<dbReference type="PANTHER" id="PTHR35792:SF1">
    <property type="entry name" value="SLL0268 PROTEIN"/>
    <property type="match status" value="1"/>
</dbReference>
<dbReference type="PANTHER" id="PTHR35792">
    <property type="entry name" value="GENERAL STRESS PROTEIN"/>
    <property type="match status" value="1"/>
</dbReference>
<proteinExistence type="predicted"/>
<dbReference type="InterPro" id="IPR052928">
    <property type="entry name" value="Desiccation-related_membrane"/>
</dbReference>
<gene>
    <name evidence="1" type="ORF">FPZ49_28035</name>
</gene>
<accession>A0A559K3J2</accession>